<dbReference type="InterPro" id="IPR024983">
    <property type="entry name" value="CHAT_dom"/>
</dbReference>
<evidence type="ECO:0000313" key="3">
    <source>
        <dbReference type="EMBL" id="CZR62705.1"/>
    </source>
</evidence>
<dbReference type="OrthoDB" id="9991317at2759"/>
<dbReference type="EMBL" id="FJOG01000021">
    <property type="protein sequence ID" value="CZR62705.1"/>
    <property type="molecule type" value="Genomic_DNA"/>
</dbReference>
<dbReference type="Pfam" id="PF12770">
    <property type="entry name" value="CHAT"/>
    <property type="match status" value="1"/>
</dbReference>
<reference evidence="3 4" key="1">
    <citation type="submission" date="2016-03" db="EMBL/GenBank/DDBJ databases">
        <authorList>
            <person name="Ploux O."/>
        </authorList>
    </citation>
    <scope>NUCLEOTIDE SEQUENCE [LARGE SCALE GENOMIC DNA]</scope>
    <source>
        <strain evidence="3 4">UAMH 11012</strain>
    </source>
</reference>
<keyword evidence="4" id="KW-1185">Reference proteome</keyword>
<accession>A0A1L7XCG4</accession>
<organism evidence="3 4">
    <name type="scientific">Phialocephala subalpina</name>
    <dbReference type="NCBI Taxonomy" id="576137"/>
    <lineage>
        <taxon>Eukaryota</taxon>
        <taxon>Fungi</taxon>
        <taxon>Dikarya</taxon>
        <taxon>Ascomycota</taxon>
        <taxon>Pezizomycotina</taxon>
        <taxon>Leotiomycetes</taxon>
        <taxon>Helotiales</taxon>
        <taxon>Mollisiaceae</taxon>
        <taxon>Phialocephala</taxon>
        <taxon>Phialocephala fortinii species complex</taxon>
    </lineage>
</organism>
<gene>
    <name evidence="3" type="ORF">PAC_12602</name>
</gene>
<dbReference type="Proteomes" id="UP000184330">
    <property type="component" value="Unassembled WGS sequence"/>
</dbReference>
<evidence type="ECO:0000259" key="2">
    <source>
        <dbReference type="Pfam" id="PF12770"/>
    </source>
</evidence>
<evidence type="ECO:0000313" key="4">
    <source>
        <dbReference type="Proteomes" id="UP000184330"/>
    </source>
</evidence>
<evidence type="ECO:0000256" key="1">
    <source>
        <dbReference type="SAM" id="MobiDB-lite"/>
    </source>
</evidence>
<protein>
    <recommendedName>
        <fullName evidence="2">CHAT domain-containing protein</fullName>
    </recommendedName>
</protein>
<feature type="region of interest" description="Disordered" evidence="1">
    <location>
        <begin position="468"/>
        <end position="487"/>
    </location>
</feature>
<name>A0A1L7XCG4_9HELO</name>
<sequence>MSTSMNRGINTSLYRSLPAEAAQDVERAIWYKMTGQMDAGRTIFGQELKPFWAVTVVAIEHADLELEAGRWGAAWRILNARLSDAREAKEDLDTPEHRLLAITWAMVGIRHQGDLASAIPEIERTQHWLRDVPVEDYTDIQTSCIRRYVATYLFTKLCSKYENPEAEHIPMHVDGEDRSASTAPWSGLRQLRRSLCERGMFNEANALFRMELNRNPPEDREPVVAEFLSSIAKLHLNRGRDFLEASVRLQWANTYVLLQMLPRATEEIAKSELIFNRYCDQFDIANRESTTHMQALECEKLSCVTDALDKMHRADQLAFFLERVGSSKTGVCLSTAASIATVAFKVMSDTKYQDLYFDFQRRLEIYDETVTEDLCDVVQHRNELIYATISSEFHQQKSLEWINGFFQKYPQFSAPSVLASLYRSQAALLRSLRRIDESKQADERADKLDISGPSLGKWLHLGPSKPLVAVNDQTSPPENDSEDEDIDEPFFTPWKNAIGDLGKLKETSVNLVWNWALDDVTAGYLAAEAFQKMMRVPDARIASVEGTERQADIEKLRASGSQETYSMIFIKAAQEIVPQGEEYYNRICEWLSEPPKGHRNSRLFCLLMLRMARQWHLSDQHLWDLRVCELKHILELEAKLPQKIRVSFPHSKSSALAGLALSYHGMLDYVSDLRGQKNLEIVKEAEKYNELALQAFRQQKDRTQIALHQRTGAQLCIRKILRLEQLSLYGALSAGNVPDGSAEGVISSCPTEIERDIGRIRTAGLVKIKEADEINTDSALHASWSAGLDGITHRHDLAEFHSTAHNIYAAIGLLLAEPGNTPSQEAVSSIWKWVQKYKARSLARTIGMHSSDPPELRSQIMASPEARPAYEEMLRLQKQILEAIPIARFDLHRQMDAHLETMRETPLLRQLIELREGTPLNLPEIDAITEKIGATLVLVDWFYLPSFLAGEDGVILLFTARAGSEPTIDILTTNVKDILGWQATYIFPKEWKKEPEEHLKTPEARTDFDKLLGSLVTPLGQRTNRDEVLVFCPTDVLHRLPLHALSMVAPDPKDPKNVFSEALIHRNPIVYIHSHSLLRSCMKAAEHARYSLAAANPRFLSGIREAIPKAMALSVDDQTQKANSYTAGRENIRALARRFGTTPMIDESASKKCFLDAIAHSRLLHLHTHCRWTFQDPLDHQVEFPRAGGPPEAGTPLIEALTAREIFDIRVRPGTHVNLIACQGGVTQVKVGDEVMGLVPALLYSGVSSTVSTLWSIRDEDGAQFSNHFFKSYVQQRAQQREKVALESSGAGGEMRETPALFIDLAKAVQVAAKKMDHSFTAPLYSWAGFVLHGFWQFPISDEDTRHLRK</sequence>
<proteinExistence type="predicted"/>
<dbReference type="STRING" id="576137.A0A1L7XCG4"/>
<feature type="domain" description="CHAT" evidence="2">
    <location>
        <begin position="1015"/>
        <end position="1334"/>
    </location>
</feature>